<dbReference type="GO" id="GO:0005886">
    <property type="term" value="C:plasma membrane"/>
    <property type="evidence" value="ECO:0007669"/>
    <property type="project" value="UniProtKB-SubCell"/>
</dbReference>
<feature type="transmembrane region" description="Helical" evidence="5">
    <location>
        <begin position="144"/>
        <end position="161"/>
    </location>
</feature>
<dbReference type="NCBIfam" id="NF004441">
    <property type="entry name" value="PRK05777.1-4"/>
    <property type="match status" value="1"/>
</dbReference>
<accession>A0A239VR50</accession>
<comment type="catalytic activity">
    <reaction evidence="5">
        <text>a quinone + NADH + 5 H(+)(in) = a quinol + NAD(+) + 4 H(+)(out)</text>
        <dbReference type="Rhea" id="RHEA:57888"/>
        <dbReference type="ChEBI" id="CHEBI:15378"/>
        <dbReference type="ChEBI" id="CHEBI:24646"/>
        <dbReference type="ChEBI" id="CHEBI:57540"/>
        <dbReference type="ChEBI" id="CHEBI:57945"/>
        <dbReference type="ChEBI" id="CHEBI:132124"/>
    </reaction>
</comment>
<proteinExistence type="inferred from homology"/>
<keyword evidence="2 5" id="KW-0812">Transmembrane</keyword>
<comment type="function">
    <text evidence="5">NDH-1 shuttles electrons from NADH, via FMN and iron-sulfur (Fe-S) centers, to quinones in the respiratory chain. The immediate electron acceptor for the enzyme in this species is believed to be a menaquinone. Couples the redox reaction to proton translocation (for every two electrons transferred, four hydrogen ions are translocated across the cytoplasmic membrane), and thus conserves the redox energy in a proton gradient.</text>
</comment>
<dbReference type="PANTHER" id="PTHR22773">
    <property type="entry name" value="NADH DEHYDROGENASE"/>
    <property type="match status" value="1"/>
</dbReference>
<comment type="subcellular location">
    <subcellularLocation>
        <location evidence="5">Cell membrane</location>
        <topology evidence="5">Multi-pass membrane protein</topology>
    </subcellularLocation>
    <subcellularLocation>
        <location evidence="1">Endomembrane system</location>
        <topology evidence="1">Multi-pass membrane protein</topology>
    </subcellularLocation>
    <subcellularLocation>
        <location evidence="6">Membrane</location>
        <topology evidence="6">Multi-pass membrane protein</topology>
    </subcellularLocation>
</comment>
<keyword evidence="4 5" id="KW-0472">Membrane</keyword>
<feature type="transmembrane region" description="Helical" evidence="5">
    <location>
        <begin position="25"/>
        <end position="43"/>
    </location>
</feature>
<dbReference type="Pfam" id="PF00361">
    <property type="entry name" value="Proton_antipo_M"/>
    <property type="match status" value="1"/>
</dbReference>
<evidence type="ECO:0000313" key="8">
    <source>
        <dbReference type="EMBL" id="SNV24765.1"/>
    </source>
</evidence>
<evidence type="ECO:0000313" key="9">
    <source>
        <dbReference type="Proteomes" id="UP000242637"/>
    </source>
</evidence>
<evidence type="ECO:0000256" key="1">
    <source>
        <dbReference type="ARBA" id="ARBA00004127"/>
    </source>
</evidence>
<dbReference type="KEGG" id="dco:SAMEA4475696_2119"/>
<sequence>MPFLSMPTAVSTVSAADFNPAAIMPVAVIVLAGFIGLLFEAFMNRSSRHTAQTSLMVASLLFAIVLLVIGRPIMTGPTVAGSLVIDGPGWLLQLVIAVTSLLALVLAAERFSGRTADAFTEAGSSVPGSPQEALAAREGSSTELYPLACFCVAGMMLFVAAGDLLTLFVGLEMFSLPLYVLVSMGRRRRLLSQEASLKYFLLGSFASAFFLFGSALLFGYAGSLNLGTIALAMGSVAGKGPLLVIGVLLVLSGMLFKVGAAPFQWWTADVYQGAPTAVTAFMSAVVKVAAFGALMRVVYVAFEGARWNFQAVMWVVAGLTMVIGTILTITQSDIKRMLAYSSVAHAGFILVGLLAFDVRGVVGVMFYLAAYAFTTISAFGLVMLVRVRGVEATDLSQWAGLGRKHPVIAGSMGFVLLSFAGIPLTSGFTAKVAAFGAAIGAAGAPGVTLAVIGVLCSAVTAFVYFRFVILMFFADDASDEVGVVAPSALTQASIALGLLATIVLGVMPSPALSLLESASIFIR</sequence>
<keyword evidence="3 5" id="KW-1133">Transmembrane helix</keyword>
<keyword evidence="8" id="KW-0560">Oxidoreductase</keyword>
<comment type="similarity">
    <text evidence="5">Belongs to the complex I subunit 2 family.</text>
</comment>
<keyword evidence="5" id="KW-0874">Quinone</keyword>
<evidence type="ECO:0000259" key="7">
    <source>
        <dbReference type="Pfam" id="PF00361"/>
    </source>
</evidence>
<dbReference type="GO" id="GO:0048038">
    <property type="term" value="F:quinone binding"/>
    <property type="evidence" value="ECO:0007669"/>
    <property type="project" value="UniProtKB-KW"/>
</dbReference>
<keyword evidence="9" id="KW-1185">Reference proteome</keyword>
<dbReference type="GO" id="GO:0008137">
    <property type="term" value="F:NADH dehydrogenase (ubiquinone) activity"/>
    <property type="evidence" value="ECO:0007669"/>
    <property type="project" value="InterPro"/>
</dbReference>
<feature type="transmembrane region" description="Helical" evidence="5">
    <location>
        <begin position="454"/>
        <end position="474"/>
    </location>
</feature>
<keyword evidence="5" id="KW-0520">NAD</keyword>
<evidence type="ECO:0000256" key="6">
    <source>
        <dbReference type="RuleBase" id="RU000320"/>
    </source>
</evidence>
<evidence type="ECO:0000256" key="4">
    <source>
        <dbReference type="ARBA" id="ARBA00023136"/>
    </source>
</evidence>
<feature type="transmembrane region" description="Helical" evidence="5">
    <location>
        <begin position="406"/>
        <end position="422"/>
    </location>
</feature>
<dbReference type="GO" id="GO:0050136">
    <property type="term" value="F:NADH dehydrogenase (quinone) (non-electrogenic) activity"/>
    <property type="evidence" value="ECO:0007669"/>
    <property type="project" value="UniProtKB-UniRule"/>
</dbReference>
<gene>
    <name evidence="5 8" type="primary">nuoN</name>
    <name evidence="8" type="ORF">SAMEA4475696_02119</name>
</gene>
<feature type="transmembrane region" description="Helical" evidence="5">
    <location>
        <begin position="242"/>
        <end position="266"/>
    </location>
</feature>
<dbReference type="HAMAP" id="MF_00445">
    <property type="entry name" value="NDH1_NuoN_1"/>
    <property type="match status" value="1"/>
</dbReference>
<dbReference type="InterPro" id="IPR010096">
    <property type="entry name" value="NADH-Q_OxRdtase_suN/2"/>
</dbReference>
<dbReference type="GO" id="GO:0042773">
    <property type="term" value="P:ATP synthesis coupled electron transport"/>
    <property type="evidence" value="ECO:0007669"/>
    <property type="project" value="InterPro"/>
</dbReference>
<feature type="transmembrane region" description="Helical" evidence="5">
    <location>
        <begin position="362"/>
        <end position="385"/>
    </location>
</feature>
<dbReference type="EMBL" id="LT906453">
    <property type="protein sequence ID" value="SNV24765.1"/>
    <property type="molecule type" value="Genomic_DNA"/>
</dbReference>
<dbReference type="STRING" id="1121387.GCA_000429885_00487"/>
<dbReference type="InterPro" id="IPR001750">
    <property type="entry name" value="ND/Mrp_TM"/>
</dbReference>
<organism evidence="8 9">
    <name type="scientific">Dermatophilus congolensis</name>
    <dbReference type="NCBI Taxonomy" id="1863"/>
    <lineage>
        <taxon>Bacteria</taxon>
        <taxon>Bacillati</taxon>
        <taxon>Actinomycetota</taxon>
        <taxon>Actinomycetes</taxon>
        <taxon>Micrococcales</taxon>
        <taxon>Dermatophilaceae</taxon>
        <taxon>Dermatophilus</taxon>
    </lineage>
</organism>
<dbReference type="AlphaFoldDB" id="A0A239VR50"/>
<comment type="subunit">
    <text evidence="5">NDH-1 is composed of 14 different subunits. Subunits NuoA, H, J, K, L, M, N constitute the membrane sector of the complex.</text>
</comment>
<feature type="transmembrane region" description="Helical" evidence="5">
    <location>
        <begin position="494"/>
        <end position="515"/>
    </location>
</feature>
<name>A0A239VR50_9MICO</name>
<feature type="transmembrane region" description="Helical" evidence="5">
    <location>
        <begin position="278"/>
        <end position="299"/>
    </location>
</feature>
<dbReference type="GO" id="GO:0012505">
    <property type="term" value="C:endomembrane system"/>
    <property type="evidence" value="ECO:0007669"/>
    <property type="project" value="UniProtKB-SubCell"/>
</dbReference>
<dbReference type="Proteomes" id="UP000242637">
    <property type="component" value="Chromosome 1"/>
</dbReference>
<feature type="transmembrane region" description="Helical" evidence="5">
    <location>
        <begin position="197"/>
        <end position="222"/>
    </location>
</feature>
<evidence type="ECO:0000256" key="3">
    <source>
        <dbReference type="ARBA" id="ARBA00022989"/>
    </source>
</evidence>
<evidence type="ECO:0000256" key="5">
    <source>
        <dbReference type="HAMAP-Rule" id="MF_00445"/>
    </source>
</evidence>
<protein>
    <recommendedName>
        <fullName evidence="5">NADH-quinone oxidoreductase subunit N</fullName>
        <ecNumber evidence="5">7.1.1.-</ecNumber>
    </recommendedName>
    <alternativeName>
        <fullName evidence="5">NADH dehydrogenase I subunit N</fullName>
    </alternativeName>
    <alternativeName>
        <fullName evidence="5">NDH-1 subunit N</fullName>
    </alternativeName>
</protein>
<feature type="transmembrane region" description="Helical" evidence="5">
    <location>
        <begin position="55"/>
        <end position="74"/>
    </location>
</feature>
<feature type="transmembrane region" description="Helical" evidence="5">
    <location>
        <begin position="337"/>
        <end position="356"/>
    </location>
</feature>
<feature type="domain" description="NADH:quinone oxidoreductase/Mrp antiporter transmembrane" evidence="7">
    <location>
        <begin position="161"/>
        <end position="453"/>
    </location>
</feature>
<dbReference type="GeneID" id="63460297"/>
<feature type="transmembrane region" description="Helical" evidence="5">
    <location>
        <begin position="90"/>
        <end position="108"/>
    </location>
</feature>
<dbReference type="EC" id="7.1.1.-" evidence="5"/>
<feature type="transmembrane region" description="Helical" evidence="5">
    <location>
        <begin position="311"/>
        <end position="330"/>
    </location>
</feature>
<evidence type="ECO:0000256" key="2">
    <source>
        <dbReference type="ARBA" id="ARBA00022692"/>
    </source>
</evidence>
<dbReference type="RefSeq" id="WP_231935383.1">
    <property type="nucleotide sequence ID" value="NZ_LT906453.1"/>
</dbReference>
<keyword evidence="5" id="KW-0813">Transport</keyword>
<reference evidence="8 9" key="1">
    <citation type="submission" date="2017-06" db="EMBL/GenBank/DDBJ databases">
        <authorList>
            <consortium name="Pathogen Informatics"/>
        </authorList>
    </citation>
    <scope>NUCLEOTIDE SEQUENCE [LARGE SCALE GENOMIC DNA]</scope>
    <source>
        <strain evidence="8 9">NCTC13039</strain>
    </source>
</reference>
<keyword evidence="5" id="KW-1278">Translocase</keyword>
<dbReference type="NCBIfam" id="TIGR01770">
    <property type="entry name" value="NDH_I_N"/>
    <property type="match status" value="1"/>
</dbReference>
<keyword evidence="5" id="KW-1003">Cell membrane</keyword>